<evidence type="ECO:0000313" key="1">
    <source>
        <dbReference type="EMBL" id="KAF2584822.1"/>
    </source>
</evidence>
<accession>A0A3N6S237</accession>
<organism evidence="1">
    <name type="scientific">Brassica cretica</name>
    <name type="common">Mustard</name>
    <dbReference type="NCBI Taxonomy" id="69181"/>
    <lineage>
        <taxon>Eukaryota</taxon>
        <taxon>Viridiplantae</taxon>
        <taxon>Streptophyta</taxon>
        <taxon>Embryophyta</taxon>
        <taxon>Tracheophyta</taxon>
        <taxon>Spermatophyta</taxon>
        <taxon>Magnoliopsida</taxon>
        <taxon>eudicotyledons</taxon>
        <taxon>Gunneridae</taxon>
        <taxon>Pentapetalae</taxon>
        <taxon>rosids</taxon>
        <taxon>malvids</taxon>
        <taxon>Brassicales</taxon>
        <taxon>Brassicaceae</taxon>
        <taxon>Brassiceae</taxon>
        <taxon>Brassica</taxon>
    </lineage>
</organism>
<name>A0A3N6S237_BRACR</name>
<dbReference type="EMBL" id="QGKY02000246">
    <property type="protein sequence ID" value="KAF2584822.1"/>
    <property type="molecule type" value="Genomic_DNA"/>
</dbReference>
<reference evidence="1" key="1">
    <citation type="submission" date="2019-12" db="EMBL/GenBank/DDBJ databases">
        <title>Genome sequencing and annotation of Brassica cretica.</title>
        <authorList>
            <person name="Studholme D.J."/>
            <person name="Sarris P.F."/>
        </authorList>
    </citation>
    <scope>NUCLEOTIDE SEQUENCE</scope>
    <source>
        <strain evidence="1">PFS-102/07</strain>
        <tissue evidence="1">Leaf</tissue>
    </source>
</reference>
<comment type="caution">
    <text evidence="1">The sequence shown here is derived from an EMBL/GenBank/DDBJ whole genome shotgun (WGS) entry which is preliminary data.</text>
</comment>
<proteinExistence type="predicted"/>
<sequence>MAKKKKSSSTRDLQRLVTEVQRHRSEFSGLGRDLWLWVCDTARHGSGSWSDHWERARDIARTRRACSGHGQRAEVVAVPHTIHGADVRSGITKLLSHFGLSNFIYFMCLFEIC</sequence>
<dbReference type="AlphaFoldDB" id="A0A3N6S237"/>
<protein>
    <submittedName>
        <fullName evidence="1">Uncharacterized protein</fullName>
    </submittedName>
</protein>
<gene>
    <name evidence="1" type="ORF">F2Q70_00036672</name>
</gene>